<dbReference type="AlphaFoldDB" id="A0A2S1LYD1"/>
<dbReference type="RefSeq" id="WP_108729665.1">
    <property type="nucleotide sequence ID" value="NZ_CP025786.1"/>
</dbReference>
<dbReference type="Pfam" id="PF00921">
    <property type="entry name" value="Lipoprotein_2"/>
    <property type="match status" value="1"/>
</dbReference>
<keyword evidence="5 8" id="KW-0564">Palmitate</keyword>
<evidence type="ECO:0000256" key="3">
    <source>
        <dbReference type="ARBA" id="ARBA00022729"/>
    </source>
</evidence>
<geneLocation type="plasmid" evidence="9 10">
    <name>pl78</name>
</geneLocation>
<feature type="chain" id="PRO_5015410152" description="Variable large protein" evidence="8">
    <location>
        <begin position="21"/>
        <end position="252"/>
    </location>
</feature>
<dbReference type="OrthoDB" id="9765776at2"/>
<gene>
    <name evidence="9" type="ORF">CR532_04550</name>
</gene>
<evidence type="ECO:0000256" key="5">
    <source>
        <dbReference type="ARBA" id="ARBA00023139"/>
    </source>
</evidence>
<evidence type="ECO:0000256" key="4">
    <source>
        <dbReference type="ARBA" id="ARBA00023136"/>
    </source>
</evidence>
<keyword evidence="10" id="KW-1185">Reference proteome</keyword>
<sequence length="252" mass="25886">MTCINIISILSVMMITGCNADSKAIGGTHPAFANCAKLVDVDLSKPAGNTPNKSHIPKDQVRLSATLAQATGKLNATDSAMKSCKDLKASIAFLGKSTPDDGNTYILSRFILSGNGALKGGYESASKISLKALQTIATIITSPESVVGLGADTLESPTTAQLAAAKIKTDAEKGSAESSCAKVAAVAGGIALLSLIKGGKLAASRSAGRSRNVQSNIAQVKKAGVNAFNKLLNAIKNQIKTALQKIKIVARY</sequence>
<evidence type="ECO:0000256" key="7">
    <source>
        <dbReference type="ARBA" id="ARBA00023288"/>
    </source>
</evidence>
<dbReference type="SUPFAM" id="SSF74748">
    <property type="entry name" value="Variable surface antigen VlsE"/>
    <property type="match status" value="1"/>
</dbReference>
<keyword evidence="6 8" id="KW-0998">Cell outer membrane</keyword>
<dbReference type="GO" id="GO:0009279">
    <property type="term" value="C:cell outer membrane"/>
    <property type="evidence" value="ECO:0007669"/>
    <property type="project" value="UniProtKB-SubCell"/>
</dbReference>
<keyword evidence="7 8" id="KW-0449">Lipoprotein</keyword>
<protein>
    <recommendedName>
        <fullName evidence="8">Variable large protein</fullName>
    </recommendedName>
</protein>
<evidence type="ECO:0000256" key="6">
    <source>
        <dbReference type="ARBA" id="ARBA00023237"/>
    </source>
</evidence>
<evidence type="ECO:0000256" key="2">
    <source>
        <dbReference type="ARBA" id="ARBA00004459"/>
    </source>
</evidence>
<name>A0A2S1LYD1_9SPIR</name>
<comment type="subcellular location">
    <subcellularLocation>
        <location evidence="2 8">Cell outer membrane</location>
        <topology evidence="2 8">Lipid-anchor</topology>
    </subcellularLocation>
</comment>
<evidence type="ECO:0000313" key="9">
    <source>
        <dbReference type="EMBL" id="AWG43270.1"/>
    </source>
</evidence>
<comment type="function">
    <text evidence="1 8">The Vlp and Vsp proteins are antigenically distinct proteins, only one vlp or vsp gene is transcriptionally active at any one time. Switching between these genes is a mechanism of host immune response evasion.</text>
</comment>
<dbReference type="EMBL" id="CP025786">
    <property type="protein sequence ID" value="AWG43270.1"/>
    <property type="molecule type" value="Genomic_DNA"/>
</dbReference>
<keyword evidence="4 8" id="KW-0472">Membrane</keyword>
<keyword evidence="3 8" id="KW-0732">Signal</keyword>
<dbReference type="InterPro" id="IPR000680">
    <property type="entry name" value="Borrelia_lipo"/>
</dbReference>
<evidence type="ECO:0000313" key="10">
    <source>
        <dbReference type="Proteomes" id="UP000244655"/>
    </source>
</evidence>
<evidence type="ECO:0000256" key="1">
    <source>
        <dbReference type="ARBA" id="ARBA00003932"/>
    </source>
</evidence>
<reference evidence="9 10" key="1">
    <citation type="submission" date="2018-01" db="EMBL/GenBank/DDBJ databases">
        <title>Genome sequence of Borrelia tachyglossi.</title>
        <authorList>
            <person name="Gofton A.W."/>
        </authorList>
    </citation>
    <scope>NUCLEOTIDE SEQUENCE [LARGE SCALE GENOMIC DNA]</scope>
    <source>
        <strain evidence="9 10">Bc-F10-1268</strain>
        <plasmid evidence="9 10">pl78</plasmid>
    </source>
</reference>
<keyword evidence="9" id="KW-0614">Plasmid</keyword>
<proteinExistence type="predicted"/>
<organism evidence="9 10">
    <name type="scientific">Candidatus Borreliella tachyglossi</name>
    <dbReference type="NCBI Taxonomy" id="1964448"/>
    <lineage>
        <taxon>Bacteria</taxon>
        <taxon>Pseudomonadati</taxon>
        <taxon>Spirochaetota</taxon>
        <taxon>Spirochaetia</taxon>
        <taxon>Spirochaetales</taxon>
        <taxon>Borreliaceae</taxon>
        <taxon>Borreliella</taxon>
    </lineage>
</organism>
<evidence type="ECO:0000256" key="8">
    <source>
        <dbReference type="RuleBase" id="RU363105"/>
    </source>
</evidence>
<accession>A0A2S1LYD1</accession>
<feature type="signal peptide" evidence="8">
    <location>
        <begin position="1"/>
        <end position="20"/>
    </location>
</feature>
<dbReference type="Proteomes" id="UP000244655">
    <property type="component" value="Plasmid pl78"/>
</dbReference>